<dbReference type="Pfam" id="PF14111">
    <property type="entry name" value="DUF4283"/>
    <property type="match status" value="1"/>
</dbReference>
<gene>
    <name evidence="2" type="ORF">V6N12_068577</name>
</gene>
<reference evidence="2 3" key="1">
    <citation type="journal article" date="2024" name="G3 (Bethesda)">
        <title>Genome assembly of Hibiscus sabdariffa L. provides insights into metabolisms of medicinal natural products.</title>
        <authorList>
            <person name="Kim T."/>
        </authorList>
    </citation>
    <scope>NUCLEOTIDE SEQUENCE [LARGE SCALE GENOMIC DNA]</scope>
    <source>
        <strain evidence="2">TK-2024</strain>
        <tissue evidence="2">Old leaves</tissue>
    </source>
</reference>
<keyword evidence="3" id="KW-1185">Reference proteome</keyword>
<dbReference type="EMBL" id="JBBPBM010000005">
    <property type="protein sequence ID" value="KAK8584333.1"/>
    <property type="molecule type" value="Genomic_DNA"/>
</dbReference>
<proteinExistence type="predicted"/>
<evidence type="ECO:0000259" key="1">
    <source>
        <dbReference type="Pfam" id="PF14111"/>
    </source>
</evidence>
<organism evidence="2 3">
    <name type="scientific">Hibiscus sabdariffa</name>
    <name type="common">roselle</name>
    <dbReference type="NCBI Taxonomy" id="183260"/>
    <lineage>
        <taxon>Eukaryota</taxon>
        <taxon>Viridiplantae</taxon>
        <taxon>Streptophyta</taxon>
        <taxon>Embryophyta</taxon>
        <taxon>Tracheophyta</taxon>
        <taxon>Spermatophyta</taxon>
        <taxon>Magnoliopsida</taxon>
        <taxon>eudicotyledons</taxon>
        <taxon>Gunneridae</taxon>
        <taxon>Pentapetalae</taxon>
        <taxon>rosids</taxon>
        <taxon>malvids</taxon>
        <taxon>Malvales</taxon>
        <taxon>Malvaceae</taxon>
        <taxon>Malvoideae</taxon>
        <taxon>Hibiscus</taxon>
    </lineage>
</organism>
<dbReference type="InterPro" id="IPR025558">
    <property type="entry name" value="DUF4283"/>
</dbReference>
<evidence type="ECO:0000313" key="3">
    <source>
        <dbReference type="Proteomes" id="UP001472677"/>
    </source>
</evidence>
<accession>A0ABR2FQJ2</accession>
<dbReference type="InterPro" id="IPR040256">
    <property type="entry name" value="At4g02000-like"/>
</dbReference>
<dbReference type="Proteomes" id="UP001472677">
    <property type="component" value="Unassembled WGS sequence"/>
</dbReference>
<sequence>MSYKDTLIGDSIGGDMQEDENFNDDDIEILKVVLKLLSWHIGYTTLKNKILDLLKPKREIKLMDIENGYFLATFQSHEDYLNVLVDGPWTVFGHYLTVEPWSPDFSPTQPYPSKVIAWIWLPGLPDTLYKRSLIEEIGNYIGLVIHID</sequence>
<comment type="caution">
    <text evidence="2">The sequence shown here is derived from an EMBL/GenBank/DDBJ whole genome shotgun (WGS) entry which is preliminary data.</text>
</comment>
<name>A0ABR2FQJ2_9ROSI</name>
<evidence type="ECO:0000313" key="2">
    <source>
        <dbReference type="EMBL" id="KAK8584333.1"/>
    </source>
</evidence>
<dbReference type="PANTHER" id="PTHR31286:SF173">
    <property type="entry name" value="DUF4283 DOMAIN-CONTAINING PROTEIN"/>
    <property type="match status" value="1"/>
</dbReference>
<feature type="domain" description="DUF4283" evidence="1">
    <location>
        <begin position="41"/>
        <end position="109"/>
    </location>
</feature>
<dbReference type="PANTHER" id="PTHR31286">
    <property type="entry name" value="GLYCINE-RICH CELL WALL STRUCTURAL PROTEIN 1.8-LIKE"/>
    <property type="match status" value="1"/>
</dbReference>
<protein>
    <recommendedName>
        <fullName evidence="1">DUF4283 domain-containing protein</fullName>
    </recommendedName>
</protein>